<reference evidence="9 10" key="1">
    <citation type="journal article" date="2011" name="Appl. Environ. Microbiol.">
        <title>Methanogenic archaea isolated from Taiwan's Chelungpu fault.</title>
        <authorList>
            <person name="Wu S.Y."/>
            <person name="Lai M.C."/>
        </authorList>
    </citation>
    <scope>NUCLEOTIDE SEQUENCE [LARGE SCALE GENOMIC DNA]</scope>
    <source>
        <strain evidence="9 10">St545Mb</strain>
    </source>
</reference>
<accession>A0AAE3KY07</accession>
<dbReference type="InterPro" id="IPR036259">
    <property type="entry name" value="MFS_trans_sf"/>
</dbReference>
<organism evidence="9 10">
    <name type="scientific">Methanolobus chelungpuianus</name>
    <dbReference type="NCBI Taxonomy" id="502115"/>
    <lineage>
        <taxon>Archaea</taxon>
        <taxon>Methanobacteriati</taxon>
        <taxon>Methanobacteriota</taxon>
        <taxon>Stenosarchaea group</taxon>
        <taxon>Methanomicrobia</taxon>
        <taxon>Methanosarcinales</taxon>
        <taxon>Methanosarcinaceae</taxon>
        <taxon>Methanolobus</taxon>
    </lineage>
</organism>
<dbReference type="Pfam" id="PF07690">
    <property type="entry name" value="MFS_1"/>
    <property type="match status" value="1"/>
</dbReference>
<protein>
    <submittedName>
        <fullName evidence="9">MFS transporter</fullName>
    </submittedName>
</protein>
<feature type="transmembrane region" description="Helical" evidence="7">
    <location>
        <begin position="333"/>
        <end position="354"/>
    </location>
</feature>
<dbReference type="InterPro" id="IPR020846">
    <property type="entry name" value="MFS_dom"/>
</dbReference>
<keyword evidence="2" id="KW-1003">Cell membrane</keyword>
<keyword evidence="4 7" id="KW-1133">Transmembrane helix</keyword>
<dbReference type="GO" id="GO:0022857">
    <property type="term" value="F:transmembrane transporter activity"/>
    <property type="evidence" value="ECO:0007669"/>
    <property type="project" value="InterPro"/>
</dbReference>
<feature type="transmembrane region" description="Helical" evidence="7">
    <location>
        <begin position="130"/>
        <end position="150"/>
    </location>
</feature>
<comment type="caution">
    <text evidence="9">The sequence shown here is derived from an EMBL/GenBank/DDBJ whole genome shotgun (WGS) entry which is preliminary data.</text>
</comment>
<evidence type="ECO:0000256" key="7">
    <source>
        <dbReference type="SAM" id="Phobius"/>
    </source>
</evidence>
<dbReference type="AlphaFoldDB" id="A0AAE3KY07"/>
<dbReference type="GO" id="GO:0005886">
    <property type="term" value="C:plasma membrane"/>
    <property type="evidence" value="ECO:0007669"/>
    <property type="project" value="UniProtKB-SubCell"/>
</dbReference>
<evidence type="ECO:0000256" key="5">
    <source>
        <dbReference type="ARBA" id="ARBA00023136"/>
    </source>
</evidence>
<feature type="transmembrane region" description="Helical" evidence="7">
    <location>
        <begin position="302"/>
        <end position="321"/>
    </location>
</feature>
<feature type="transmembrane region" description="Helical" evidence="7">
    <location>
        <begin position="38"/>
        <end position="60"/>
    </location>
</feature>
<evidence type="ECO:0000256" key="2">
    <source>
        <dbReference type="ARBA" id="ARBA00022475"/>
    </source>
</evidence>
<dbReference type="Proteomes" id="UP001206983">
    <property type="component" value="Unassembled WGS sequence"/>
</dbReference>
<feature type="region of interest" description="Disordered" evidence="6">
    <location>
        <begin position="182"/>
        <end position="202"/>
    </location>
</feature>
<evidence type="ECO:0000256" key="6">
    <source>
        <dbReference type="SAM" id="MobiDB-lite"/>
    </source>
</evidence>
<sequence>MDKNRLLLYMTVFLIMGLSNSVIPVLPEMAALWQGNGGVLASSLLFSGYFIGALLTMLPFGMLSDRYEKRSLILIAITLTLVSGVVLLRSGNLYMLVLARLVEGVACGAFFPVAYAVLSEYPQRNRYIGEFNFLLNAGLAVGVALAGYLAEWSIRGGILVFTLMAMVVLAAGISALRREDTGTGRTQIKPKKVRVDRRQDKMPSPGKIAGHFADRDFYRIWIISFLLFGISGVLTAFYPEYSQDMLSKAALGLSIAAMYVSAMAANIVVGRMDIHYNVLIRGGVVIAVGGALLAIIYPLPGFALIGTGSGAAMIGLPVAVAHMRIPRGLAMGIFNTYTYAGMGLMPVIAGILLAFSGFEIVFAVCAIVLLLSLFLRDRLESESRELNN</sequence>
<feature type="transmembrane region" description="Helical" evidence="7">
    <location>
        <begin position="217"/>
        <end position="238"/>
    </location>
</feature>
<keyword evidence="5 7" id="KW-0472">Membrane</keyword>
<feature type="domain" description="Major facilitator superfamily (MFS) profile" evidence="8">
    <location>
        <begin position="1"/>
        <end position="380"/>
    </location>
</feature>
<evidence type="ECO:0000259" key="8">
    <source>
        <dbReference type="PROSITE" id="PS50850"/>
    </source>
</evidence>
<feature type="transmembrane region" description="Helical" evidence="7">
    <location>
        <begin position="72"/>
        <end position="91"/>
    </location>
</feature>
<dbReference type="InterPro" id="IPR011701">
    <property type="entry name" value="MFS"/>
</dbReference>
<keyword evidence="10" id="KW-1185">Reference proteome</keyword>
<feature type="transmembrane region" description="Helical" evidence="7">
    <location>
        <begin position="7"/>
        <end position="26"/>
    </location>
</feature>
<feature type="transmembrane region" description="Helical" evidence="7">
    <location>
        <begin position="156"/>
        <end position="176"/>
    </location>
</feature>
<dbReference type="InterPro" id="IPR050189">
    <property type="entry name" value="MFS_Efflux_Transporters"/>
</dbReference>
<dbReference type="SUPFAM" id="SSF103473">
    <property type="entry name" value="MFS general substrate transporter"/>
    <property type="match status" value="1"/>
</dbReference>
<feature type="transmembrane region" description="Helical" evidence="7">
    <location>
        <begin position="278"/>
        <end position="296"/>
    </location>
</feature>
<evidence type="ECO:0000313" key="10">
    <source>
        <dbReference type="Proteomes" id="UP001206983"/>
    </source>
</evidence>
<gene>
    <name evidence="9" type="ORF">PV02_10390</name>
</gene>
<dbReference type="PANTHER" id="PTHR43124:SF9">
    <property type="entry name" value="SUGAR TRANSPORT FAMILY PROTEIN"/>
    <property type="match status" value="1"/>
</dbReference>
<dbReference type="PROSITE" id="PS50850">
    <property type="entry name" value="MFS"/>
    <property type="match status" value="1"/>
</dbReference>
<name>A0AAE3KY07_9EURY</name>
<dbReference type="PANTHER" id="PTHR43124">
    <property type="entry name" value="PURINE EFFLUX PUMP PBUE"/>
    <property type="match status" value="1"/>
</dbReference>
<evidence type="ECO:0000313" key="9">
    <source>
        <dbReference type="EMBL" id="MCQ6963500.1"/>
    </source>
</evidence>
<dbReference type="RefSeq" id="WP_256623377.1">
    <property type="nucleotide sequence ID" value="NZ_JTEO01000006.1"/>
</dbReference>
<feature type="transmembrane region" description="Helical" evidence="7">
    <location>
        <begin position="360"/>
        <end position="376"/>
    </location>
</feature>
<feature type="transmembrane region" description="Helical" evidence="7">
    <location>
        <begin position="250"/>
        <end position="269"/>
    </location>
</feature>
<evidence type="ECO:0000256" key="1">
    <source>
        <dbReference type="ARBA" id="ARBA00004651"/>
    </source>
</evidence>
<dbReference type="Gene3D" id="1.20.1250.20">
    <property type="entry name" value="MFS general substrate transporter like domains"/>
    <property type="match status" value="1"/>
</dbReference>
<dbReference type="EMBL" id="JTEO01000006">
    <property type="protein sequence ID" value="MCQ6963500.1"/>
    <property type="molecule type" value="Genomic_DNA"/>
</dbReference>
<comment type="subcellular location">
    <subcellularLocation>
        <location evidence="1">Cell membrane</location>
        <topology evidence="1">Multi-pass membrane protein</topology>
    </subcellularLocation>
</comment>
<evidence type="ECO:0000256" key="4">
    <source>
        <dbReference type="ARBA" id="ARBA00022989"/>
    </source>
</evidence>
<keyword evidence="3 7" id="KW-0812">Transmembrane</keyword>
<evidence type="ECO:0000256" key="3">
    <source>
        <dbReference type="ARBA" id="ARBA00022692"/>
    </source>
</evidence>
<feature type="transmembrane region" description="Helical" evidence="7">
    <location>
        <begin position="97"/>
        <end position="118"/>
    </location>
</feature>
<proteinExistence type="predicted"/>